<dbReference type="PANTHER" id="PTHR32251:SF17">
    <property type="entry name" value="STEROID 5-ALPHA REDUCTASE C-TERMINAL DOMAIN-CONTAINING PROTEIN"/>
    <property type="match status" value="1"/>
</dbReference>
<keyword evidence="1" id="KW-0812">Transmembrane</keyword>
<feature type="transmembrane region" description="Helical" evidence="1">
    <location>
        <begin position="99"/>
        <end position="118"/>
    </location>
</feature>
<dbReference type="PROSITE" id="PS50244">
    <property type="entry name" value="S5A_REDUCTASE"/>
    <property type="match status" value="1"/>
</dbReference>
<feature type="transmembrane region" description="Helical" evidence="1">
    <location>
        <begin position="6"/>
        <end position="25"/>
    </location>
</feature>
<dbReference type="Pfam" id="PF06966">
    <property type="entry name" value="DUF1295"/>
    <property type="match status" value="1"/>
</dbReference>
<evidence type="ECO:0000313" key="2">
    <source>
        <dbReference type="Proteomes" id="UP000887566"/>
    </source>
</evidence>
<dbReference type="GO" id="GO:0016020">
    <property type="term" value="C:membrane"/>
    <property type="evidence" value="ECO:0007669"/>
    <property type="project" value="TreeGrafter"/>
</dbReference>
<dbReference type="AlphaFoldDB" id="A0A914XL74"/>
<accession>A0A914XL74</accession>
<feature type="transmembrane region" description="Helical" evidence="1">
    <location>
        <begin position="138"/>
        <end position="155"/>
    </location>
</feature>
<dbReference type="WBParaSite" id="PSAMB.scaffold92size81367.g1776.t1">
    <property type="protein sequence ID" value="PSAMB.scaffold92size81367.g1776.t1"/>
    <property type="gene ID" value="PSAMB.scaffold92size81367.g1776"/>
</dbReference>
<feature type="transmembrane region" description="Helical" evidence="1">
    <location>
        <begin position="184"/>
        <end position="202"/>
    </location>
</feature>
<feature type="transmembrane region" description="Helical" evidence="1">
    <location>
        <begin position="208"/>
        <end position="227"/>
    </location>
</feature>
<dbReference type="PANTHER" id="PTHR32251">
    <property type="entry name" value="3-OXO-5-ALPHA-STEROID 4-DEHYDROGENASE"/>
    <property type="match status" value="1"/>
</dbReference>
<proteinExistence type="predicted"/>
<reference evidence="3" key="1">
    <citation type="submission" date="2022-11" db="UniProtKB">
        <authorList>
            <consortium name="WormBaseParasite"/>
        </authorList>
    </citation>
    <scope>IDENTIFICATION</scope>
</reference>
<keyword evidence="1" id="KW-1133">Transmembrane helix</keyword>
<protein>
    <submittedName>
        <fullName evidence="3">Steroid 5-alpha reductase C-terminal domain-containing protein</fullName>
    </submittedName>
</protein>
<sequence length="259" mass="30753">MMLLRQLLTSVFAIQWVGWLAASLLRTEKFYDLTGSLTFVYIVLRTILYSRSCTSWRQKLQAGCVLVWTIRLGGFLFYRVLFEGGDRRFDEIKRNWIKFFVAWTLQGVWISASLYPSIRLWEKDETTAQLAFSYQDGFGYSIWLLAWLLEAVADIQKYRFKRNPANKDKWIDEGVWRIVRHPNYLGEIVIWYMLWLTASQTFTSPWEYLTVLCPTFNAVLIIFISGIPPQAKRGMEKWGHLPEYQEYLSKRYKLIPFVF</sequence>
<name>A0A914XL74_9BILA</name>
<feature type="transmembrane region" description="Helical" evidence="1">
    <location>
        <begin position="30"/>
        <end position="48"/>
    </location>
</feature>
<keyword evidence="2" id="KW-1185">Reference proteome</keyword>
<evidence type="ECO:0000313" key="3">
    <source>
        <dbReference type="WBParaSite" id="PSAMB.scaffold92size81367.g1776.t1"/>
    </source>
</evidence>
<evidence type="ECO:0000256" key="1">
    <source>
        <dbReference type="SAM" id="Phobius"/>
    </source>
</evidence>
<dbReference type="Gene3D" id="1.20.120.1630">
    <property type="match status" value="1"/>
</dbReference>
<keyword evidence="1" id="KW-0472">Membrane</keyword>
<dbReference type="Proteomes" id="UP000887566">
    <property type="component" value="Unplaced"/>
</dbReference>
<organism evidence="2 3">
    <name type="scientific">Plectus sambesii</name>
    <dbReference type="NCBI Taxonomy" id="2011161"/>
    <lineage>
        <taxon>Eukaryota</taxon>
        <taxon>Metazoa</taxon>
        <taxon>Ecdysozoa</taxon>
        <taxon>Nematoda</taxon>
        <taxon>Chromadorea</taxon>
        <taxon>Plectida</taxon>
        <taxon>Plectina</taxon>
        <taxon>Plectoidea</taxon>
        <taxon>Plectidae</taxon>
        <taxon>Plectus</taxon>
    </lineage>
</organism>
<dbReference type="InterPro" id="IPR010721">
    <property type="entry name" value="UstE-like"/>
</dbReference>